<sequence>MKRNSYAISWDELLSAGAFWLFKAALFILSSVLFVLAIWALPTTVFPNDAGWHDLSNMEILFLTGFTLLTVRYITKVKKHSAKVGRAVYRYLTAIGIHTFVFISAALLLSELSPDSAQPLLSSHQEYWSLAYEISLLLLLFAIAPKGKFNTPKTTSVIPPSETPTLTDEKKNHG</sequence>
<accession>A0A432XB23</accession>
<evidence type="ECO:0000256" key="2">
    <source>
        <dbReference type="SAM" id="Phobius"/>
    </source>
</evidence>
<keyword evidence="4" id="KW-1185">Reference proteome</keyword>
<evidence type="ECO:0000256" key="1">
    <source>
        <dbReference type="SAM" id="MobiDB-lite"/>
    </source>
</evidence>
<proteinExistence type="predicted"/>
<dbReference type="AlphaFoldDB" id="A0A432XB23"/>
<keyword evidence="2" id="KW-1133">Transmembrane helix</keyword>
<feature type="transmembrane region" description="Helical" evidence="2">
    <location>
        <begin position="127"/>
        <end position="144"/>
    </location>
</feature>
<keyword evidence="2" id="KW-0472">Membrane</keyword>
<reference evidence="4" key="1">
    <citation type="journal article" date="2018" name="Front. Microbiol.">
        <title>Genome-Based Analysis Reveals the Taxonomy and Diversity of the Family Idiomarinaceae.</title>
        <authorList>
            <person name="Liu Y."/>
            <person name="Lai Q."/>
            <person name="Shao Z."/>
        </authorList>
    </citation>
    <scope>NUCLEOTIDE SEQUENCE [LARGE SCALE GENOMIC DNA]</scope>
    <source>
        <strain evidence="4">908033</strain>
    </source>
</reference>
<dbReference type="STRING" id="519452.SAMN04488139_0078"/>
<feature type="region of interest" description="Disordered" evidence="1">
    <location>
        <begin position="154"/>
        <end position="174"/>
    </location>
</feature>
<dbReference type="EMBL" id="PIPU01000010">
    <property type="protein sequence ID" value="RUO45949.1"/>
    <property type="molecule type" value="Genomic_DNA"/>
</dbReference>
<name>A0A432XB23_9GAMM</name>
<evidence type="ECO:0000313" key="4">
    <source>
        <dbReference type="Proteomes" id="UP000286985"/>
    </source>
</evidence>
<feature type="transmembrane region" description="Helical" evidence="2">
    <location>
        <begin position="20"/>
        <end position="40"/>
    </location>
</feature>
<feature type="compositionally biased region" description="Polar residues" evidence="1">
    <location>
        <begin position="154"/>
        <end position="166"/>
    </location>
</feature>
<keyword evidence="2" id="KW-0812">Transmembrane</keyword>
<feature type="transmembrane region" description="Helical" evidence="2">
    <location>
        <begin position="87"/>
        <end position="107"/>
    </location>
</feature>
<gene>
    <name evidence="3" type="ORF">CWE24_12370</name>
</gene>
<comment type="caution">
    <text evidence="3">The sequence shown here is derived from an EMBL/GenBank/DDBJ whole genome shotgun (WGS) entry which is preliminary data.</text>
</comment>
<organism evidence="3 4">
    <name type="scientific">Pseudidiomarina donghaiensis</name>
    <dbReference type="NCBI Taxonomy" id="519452"/>
    <lineage>
        <taxon>Bacteria</taxon>
        <taxon>Pseudomonadati</taxon>
        <taxon>Pseudomonadota</taxon>
        <taxon>Gammaproteobacteria</taxon>
        <taxon>Alteromonadales</taxon>
        <taxon>Idiomarinaceae</taxon>
        <taxon>Pseudidiomarina</taxon>
    </lineage>
</organism>
<protein>
    <submittedName>
        <fullName evidence="3">Uncharacterized protein</fullName>
    </submittedName>
</protein>
<dbReference type="Proteomes" id="UP000286985">
    <property type="component" value="Unassembled WGS sequence"/>
</dbReference>
<evidence type="ECO:0000313" key="3">
    <source>
        <dbReference type="EMBL" id="RUO45949.1"/>
    </source>
</evidence>
<feature type="transmembrane region" description="Helical" evidence="2">
    <location>
        <begin position="60"/>
        <end position="75"/>
    </location>
</feature>